<accession>A0A7J7VRL8</accession>
<dbReference type="AlphaFoldDB" id="A0A7J7VRL8"/>
<proteinExistence type="predicted"/>
<name>A0A7J7VRL8_RHIFE</name>
<dbReference type="EMBL" id="JACAGC010000012">
    <property type="protein sequence ID" value="KAF6327631.1"/>
    <property type="molecule type" value="Genomic_DNA"/>
</dbReference>
<comment type="caution">
    <text evidence="1">The sequence shown here is derived from an EMBL/GenBank/DDBJ whole genome shotgun (WGS) entry which is preliminary data.</text>
</comment>
<organism evidence="1 2">
    <name type="scientific">Rhinolophus ferrumequinum</name>
    <name type="common">Greater horseshoe bat</name>
    <dbReference type="NCBI Taxonomy" id="59479"/>
    <lineage>
        <taxon>Eukaryota</taxon>
        <taxon>Metazoa</taxon>
        <taxon>Chordata</taxon>
        <taxon>Craniata</taxon>
        <taxon>Vertebrata</taxon>
        <taxon>Euteleostomi</taxon>
        <taxon>Mammalia</taxon>
        <taxon>Eutheria</taxon>
        <taxon>Laurasiatheria</taxon>
        <taxon>Chiroptera</taxon>
        <taxon>Yinpterochiroptera</taxon>
        <taxon>Rhinolophoidea</taxon>
        <taxon>Rhinolophidae</taxon>
        <taxon>Rhinolophinae</taxon>
        <taxon>Rhinolophus</taxon>
    </lineage>
</organism>
<gene>
    <name evidence="1" type="ORF">mRhiFer1_008322</name>
</gene>
<protein>
    <submittedName>
        <fullName evidence="1">Uncharacterized protein</fullName>
    </submittedName>
</protein>
<evidence type="ECO:0000313" key="2">
    <source>
        <dbReference type="Proteomes" id="UP000585614"/>
    </source>
</evidence>
<evidence type="ECO:0000313" key="1">
    <source>
        <dbReference type="EMBL" id="KAF6327631.1"/>
    </source>
</evidence>
<reference evidence="1 2" key="1">
    <citation type="journal article" date="2020" name="Nature">
        <title>Six reference-quality genomes reveal evolution of bat adaptations.</title>
        <authorList>
            <person name="Jebb D."/>
            <person name="Huang Z."/>
            <person name="Pippel M."/>
            <person name="Hughes G.M."/>
            <person name="Lavrichenko K."/>
            <person name="Devanna P."/>
            <person name="Winkler S."/>
            <person name="Jermiin L.S."/>
            <person name="Skirmuntt E.C."/>
            <person name="Katzourakis A."/>
            <person name="Burkitt-Gray L."/>
            <person name="Ray D.A."/>
            <person name="Sullivan K.A.M."/>
            <person name="Roscito J.G."/>
            <person name="Kirilenko B.M."/>
            <person name="Davalos L.M."/>
            <person name="Corthals A.P."/>
            <person name="Power M.L."/>
            <person name="Jones G."/>
            <person name="Ransome R.D."/>
            <person name="Dechmann D.K.N."/>
            <person name="Locatelli A.G."/>
            <person name="Puechmaille S.J."/>
            <person name="Fedrigo O."/>
            <person name="Jarvis E.D."/>
            <person name="Hiller M."/>
            <person name="Vernes S.C."/>
            <person name="Myers E.W."/>
            <person name="Teeling E.C."/>
        </authorList>
    </citation>
    <scope>NUCLEOTIDE SEQUENCE [LARGE SCALE GENOMIC DNA]</scope>
    <source>
        <strain evidence="1">MRhiFer1</strain>
        <tissue evidence="1">Lung</tissue>
    </source>
</reference>
<sequence length="185" mass="19980">MSWGLWQEQKPGLTIPVAQVGVVSEPSAPLPAKIALPPDAGSFALAINGAARCWATSGPAVVSVPGQLLCGVRSQSRVMYPRGVIHPTEDLSASCIWSGFLYSCPPRPPFIHIIVFQLAIHPLLVLGSLRGKTKDNSQKQICPFPKLWSFQPLLGILRYPVECRHPFSPAVPSPFCLLDGCKVCD</sequence>
<dbReference type="Proteomes" id="UP000585614">
    <property type="component" value="Unassembled WGS sequence"/>
</dbReference>